<name>A0A8J2H8B4_COTCN</name>
<gene>
    <name evidence="1" type="ORF">HICCMSTLAB_LOCUS4008</name>
</gene>
<comment type="caution">
    <text evidence="1">The sequence shown here is derived from an EMBL/GenBank/DDBJ whole genome shotgun (WGS) entry which is preliminary data.</text>
</comment>
<dbReference type="EMBL" id="CAJNRD030001118">
    <property type="protein sequence ID" value="CAG5084082.1"/>
    <property type="molecule type" value="Genomic_DNA"/>
</dbReference>
<feature type="non-terminal residue" evidence="1">
    <location>
        <position position="69"/>
    </location>
</feature>
<dbReference type="OrthoDB" id="6769862at2759"/>
<evidence type="ECO:0000313" key="1">
    <source>
        <dbReference type="EMBL" id="CAG5084082.1"/>
    </source>
</evidence>
<protein>
    <submittedName>
        <fullName evidence="1">Uncharacterized protein</fullName>
    </submittedName>
</protein>
<dbReference type="Proteomes" id="UP000786811">
    <property type="component" value="Unassembled WGS sequence"/>
</dbReference>
<accession>A0A8J2H8B4</accession>
<evidence type="ECO:0000313" key="2">
    <source>
        <dbReference type="Proteomes" id="UP000786811"/>
    </source>
</evidence>
<keyword evidence="2" id="KW-1185">Reference proteome</keyword>
<organism evidence="1 2">
    <name type="scientific">Cotesia congregata</name>
    <name type="common">Parasitoid wasp</name>
    <name type="synonym">Apanteles congregatus</name>
    <dbReference type="NCBI Taxonomy" id="51543"/>
    <lineage>
        <taxon>Eukaryota</taxon>
        <taxon>Metazoa</taxon>
        <taxon>Ecdysozoa</taxon>
        <taxon>Arthropoda</taxon>
        <taxon>Hexapoda</taxon>
        <taxon>Insecta</taxon>
        <taxon>Pterygota</taxon>
        <taxon>Neoptera</taxon>
        <taxon>Endopterygota</taxon>
        <taxon>Hymenoptera</taxon>
        <taxon>Apocrita</taxon>
        <taxon>Ichneumonoidea</taxon>
        <taxon>Braconidae</taxon>
        <taxon>Microgastrinae</taxon>
        <taxon>Cotesia</taxon>
    </lineage>
</organism>
<proteinExistence type="predicted"/>
<dbReference type="AlphaFoldDB" id="A0A8J2H8B4"/>
<reference evidence="1" key="1">
    <citation type="submission" date="2021-04" db="EMBL/GenBank/DDBJ databases">
        <authorList>
            <person name="Chebbi M.A.C M."/>
        </authorList>
    </citation>
    <scope>NUCLEOTIDE SEQUENCE</scope>
</reference>
<sequence length="69" mass="7792">MMAMKLKSLIGLNPLDRPLLIIPKFNNINLCVASTLEHYLTVTSTIINNNDCLFLTIKKPYKKASKDTI</sequence>